<dbReference type="EMBL" id="CP012333">
    <property type="protein sequence ID" value="AKU99850.1"/>
    <property type="molecule type" value="Genomic_DNA"/>
</dbReference>
<protein>
    <recommendedName>
        <fullName evidence="2">DUF6438 domain-containing protein</fullName>
    </recommendedName>
</protein>
<feature type="compositionally biased region" description="Low complexity" evidence="1">
    <location>
        <begin position="15"/>
        <end position="52"/>
    </location>
</feature>
<evidence type="ECO:0000313" key="4">
    <source>
        <dbReference type="Proteomes" id="UP000064967"/>
    </source>
</evidence>
<dbReference type="Proteomes" id="UP000064967">
    <property type="component" value="Chromosome"/>
</dbReference>
<dbReference type="Pfam" id="PF20033">
    <property type="entry name" value="DUF6438"/>
    <property type="match status" value="1"/>
</dbReference>
<accession>A0A0K1Q220</accession>
<name>A0A0K1Q220_9BACT</name>
<feature type="domain" description="DUF6438" evidence="2">
    <location>
        <begin position="74"/>
        <end position="188"/>
    </location>
</feature>
<dbReference type="InterPro" id="IPR045497">
    <property type="entry name" value="DUF6438"/>
</dbReference>
<dbReference type="STRING" id="1391654.AKJ09_06514"/>
<dbReference type="PATRIC" id="fig|1391654.3.peg.6607"/>
<proteinExistence type="predicted"/>
<keyword evidence="4" id="KW-1185">Reference proteome</keyword>
<feature type="region of interest" description="Disordered" evidence="1">
    <location>
        <begin position="13"/>
        <end position="52"/>
    </location>
</feature>
<evidence type="ECO:0000313" key="3">
    <source>
        <dbReference type="EMBL" id="AKU99850.1"/>
    </source>
</evidence>
<gene>
    <name evidence="3" type="ORF">AKJ09_06514</name>
</gene>
<reference evidence="3 4" key="1">
    <citation type="submission" date="2015-08" db="EMBL/GenBank/DDBJ databases">
        <authorList>
            <person name="Babu N.S."/>
            <person name="Beckwith C.J."/>
            <person name="Beseler K.G."/>
            <person name="Brison A."/>
            <person name="Carone J.V."/>
            <person name="Caskin T.P."/>
            <person name="Diamond M."/>
            <person name="Durham M.E."/>
            <person name="Foxe J.M."/>
            <person name="Go M."/>
            <person name="Henderson B.A."/>
            <person name="Jones I.B."/>
            <person name="McGettigan J.A."/>
            <person name="Micheletti S.J."/>
            <person name="Nasrallah M.E."/>
            <person name="Ortiz D."/>
            <person name="Piller C.R."/>
            <person name="Privatt S.R."/>
            <person name="Schneider S.L."/>
            <person name="Sharp S."/>
            <person name="Smith T.C."/>
            <person name="Stanton J.D."/>
            <person name="Ullery H.E."/>
            <person name="Wilson R.J."/>
            <person name="Serrano M.G."/>
            <person name="Buck G."/>
            <person name="Lee V."/>
            <person name="Wang Y."/>
            <person name="Carvalho R."/>
            <person name="Voegtly L."/>
            <person name="Shi R."/>
            <person name="Duckworth R."/>
            <person name="Johnson A."/>
            <person name="Loviza R."/>
            <person name="Walstead R."/>
            <person name="Shah Z."/>
            <person name="Kiflezghi M."/>
            <person name="Wade K."/>
            <person name="Ball S.L."/>
            <person name="Bradley K.W."/>
            <person name="Asai D.J."/>
            <person name="Bowman C.A."/>
            <person name="Russell D.A."/>
            <person name="Pope W.H."/>
            <person name="Jacobs-Sera D."/>
            <person name="Hendrix R.W."/>
            <person name="Hatfull G.F."/>
        </authorList>
    </citation>
    <scope>NUCLEOTIDE SEQUENCE [LARGE SCALE GENOMIC DNA]</scope>
    <source>
        <strain evidence="3 4">DSM 27648</strain>
    </source>
</reference>
<dbReference type="KEGG" id="llu:AKJ09_06514"/>
<evidence type="ECO:0000256" key="1">
    <source>
        <dbReference type="SAM" id="MobiDB-lite"/>
    </source>
</evidence>
<organism evidence="3 4">
    <name type="scientific">Labilithrix luteola</name>
    <dbReference type="NCBI Taxonomy" id="1391654"/>
    <lineage>
        <taxon>Bacteria</taxon>
        <taxon>Pseudomonadati</taxon>
        <taxon>Myxococcota</taxon>
        <taxon>Polyangia</taxon>
        <taxon>Polyangiales</taxon>
        <taxon>Labilitrichaceae</taxon>
        <taxon>Labilithrix</taxon>
    </lineage>
</organism>
<evidence type="ECO:0000259" key="2">
    <source>
        <dbReference type="Pfam" id="PF20033"/>
    </source>
</evidence>
<sequence length="196" mass="20601">MALLFGALTFGCGKESTSSAPAASTPASVVSSSAPANPSAAPSASAAVPESVPEQAKAGGVYTSEPADPSIFLVKLERRACYGACPVYELRIDGDGKVTFAGKDHVRAKGEKTKKLDRATVDALAAKIDSSGYFTMAWKDPCDRVATDNPTVTVDITAKGHTRKIVDYHGDRCIPDALRDLEKEIDRVAGVDAWVK</sequence>
<dbReference type="AlphaFoldDB" id="A0A0K1Q220"/>